<protein>
    <submittedName>
        <fullName evidence="1">Uncharacterized protein</fullName>
    </submittedName>
</protein>
<dbReference type="EMBL" id="FMZK01000001">
    <property type="protein sequence ID" value="SDC05735.1"/>
    <property type="molecule type" value="Genomic_DNA"/>
</dbReference>
<gene>
    <name evidence="1" type="ORF">SAMN05216505_101241</name>
</gene>
<dbReference type="STRING" id="67344.SAMN05216505_101241"/>
<organism evidence="1 2">
    <name type="scientific">Streptomyces prasinopilosus</name>
    <dbReference type="NCBI Taxonomy" id="67344"/>
    <lineage>
        <taxon>Bacteria</taxon>
        <taxon>Bacillati</taxon>
        <taxon>Actinomycetota</taxon>
        <taxon>Actinomycetes</taxon>
        <taxon>Kitasatosporales</taxon>
        <taxon>Streptomycetaceae</taxon>
        <taxon>Streptomyces</taxon>
    </lineage>
</organism>
<keyword evidence="2" id="KW-1185">Reference proteome</keyword>
<proteinExistence type="predicted"/>
<dbReference type="AlphaFoldDB" id="A0A1G6IIA1"/>
<reference evidence="2" key="1">
    <citation type="submission" date="2016-10" db="EMBL/GenBank/DDBJ databases">
        <authorList>
            <person name="Varghese N."/>
            <person name="Submissions S."/>
        </authorList>
    </citation>
    <scope>NUCLEOTIDE SEQUENCE [LARGE SCALE GENOMIC DNA]</scope>
    <source>
        <strain evidence="2">CGMCC 4.3504</strain>
    </source>
</reference>
<evidence type="ECO:0000313" key="2">
    <source>
        <dbReference type="Proteomes" id="UP000182100"/>
    </source>
</evidence>
<evidence type="ECO:0000313" key="1">
    <source>
        <dbReference type="EMBL" id="SDC05735.1"/>
    </source>
</evidence>
<name>A0A1G6IIA1_9ACTN</name>
<accession>A0A1G6IIA1</accession>
<dbReference type="Proteomes" id="UP000182100">
    <property type="component" value="Unassembled WGS sequence"/>
</dbReference>
<sequence length="66" mass="6630">MGDAEQACEDLRDALRAAGVTLPSLGLDVASYAGSTPLALIDLGRCNVATARALTSALRSGQGAAR</sequence>